<organism evidence="1 2">
    <name type="scientific">Algoriphagus locisalis</name>
    <dbReference type="NCBI Taxonomy" id="305507"/>
    <lineage>
        <taxon>Bacteria</taxon>
        <taxon>Pseudomonadati</taxon>
        <taxon>Bacteroidota</taxon>
        <taxon>Cytophagia</taxon>
        <taxon>Cytophagales</taxon>
        <taxon>Cyclobacteriaceae</taxon>
        <taxon>Algoriphagus</taxon>
    </lineage>
</organism>
<keyword evidence="2" id="KW-1185">Reference proteome</keyword>
<name>A0A1I7BIQ4_9BACT</name>
<reference evidence="2" key="1">
    <citation type="submission" date="2016-10" db="EMBL/GenBank/DDBJ databases">
        <authorList>
            <person name="Varghese N."/>
            <person name="Submissions S."/>
        </authorList>
    </citation>
    <scope>NUCLEOTIDE SEQUENCE [LARGE SCALE GENOMIC DNA]</scope>
    <source>
        <strain evidence="2">DSM 23445</strain>
    </source>
</reference>
<evidence type="ECO:0000313" key="2">
    <source>
        <dbReference type="Proteomes" id="UP000199673"/>
    </source>
</evidence>
<gene>
    <name evidence="1" type="ORF">SAMN04489724_2458</name>
</gene>
<sequence length="96" mass="10913">MKELEKIQVFADGRTSPEVNSGVPILLIQDGIVQVGRIHLGEAYDFNMEIEHPINQSKLDPIATKIIKSEQPEYLKSKVSIIVFCPEKISDMMKWD</sequence>
<dbReference type="RefSeq" id="WP_091693334.1">
    <property type="nucleotide sequence ID" value="NZ_FPBF01000003.1"/>
</dbReference>
<protein>
    <submittedName>
        <fullName evidence="1">Uncharacterized protein</fullName>
    </submittedName>
</protein>
<dbReference type="EMBL" id="FPBF01000003">
    <property type="protein sequence ID" value="SFT87032.1"/>
    <property type="molecule type" value="Genomic_DNA"/>
</dbReference>
<dbReference type="STRING" id="305507.SAMN04489724_2458"/>
<dbReference type="Proteomes" id="UP000199673">
    <property type="component" value="Unassembled WGS sequence"/>
</dbReference>
<accession>A0A1I7BIQ4</accession>
<evidence type="ECO:0000313" key="1">
    <source>
        <dbReference type="EMBL" id="SFT87032.1"/>
    </source>
</evidence>
<dbReference type="AlphaFoldDB" id="A0A1I7BIQ4"/>
<proteinExistence type="predicted"/>